<reference evidence="3" key="1">
    <citation type="journal article" date="2019" name="PLoS Negl. Trop. Dis.">
        <title>Revisiting the worldwide diversity of Leptospira species in the environment.</title>
        <authorList>
            <person name="Vincent A.T."/>
            <person name="Schiettekatte O."/>
            <person name="Bourhy P."/>
            <person name="Veyrier F.J."/>
            <person name="Picardeau M."/>
        </authorList>
    </citation>
    <scope>NUCLEOTIDE SEQUENCE [LARGE SCALE GENOMIC DNA]</scope>
    <source>
        <strain evidence="3">201601298</strain>
    </source>
</reference>
<dbReference type="RefSeq" id="WP_135694851.1">
    <property type="nucleotide sequence ID" value="NZ_RQHK01000015.1"/>
</dbReference>
<proteinExistence type="predicted"/>
<evidence type="ECO:0000313" key="3">
    <source>
        <dbReference type="Proteomes" id="UP000297940"/>
    </source>
</evidence>
<dbReference type="InterPro" id="IPR012334">
    <property type="entry name" value="Pectin_lyas_fold"/>
</dbReference>
<dbReference type="Gene3D" id="2.160.20.10">
    <property type="entry name" value="Single-stranded right-handed beta-helix, Pectin lyase-like"/>
    <property type="match status" value="1"/>
</dbReference>
<evidence type="ECO:0000256" key="1">
    <source>
        <dbReference type="SAM" id="Phobius"/>
    </source>
</evidence>
<protein>
    <recommendedName>
        <fullName evidence="4">DUF1565 domain-containing protein</fullName>
    </recommendedName>
</protein>
<keyword evidence="1" id="KW-0472">Membrane</keyword>
<keyword evidence="3" id="KW-1185">Reference proteome</keyword>
<comment type="caution">
    <text evidence="2">The sequence shown here is derived from an EMBL/GenBank/DDBJ whole genome shotgun (WGS) entry which is preliminary data.</text>
</comment>
<sequence>MRKYRKYGRVSFLFVFVLICFQFHCLLNPIVREILDLDPTKKNDKLKQLGFLLGLYGSPTAAITPSLGNVILANTKIRIIFSRSMIPDSFSAILGVNLTPVWSDTYVANDTVDLSGSIPVGTHSFILDATDSLGIHLSPISGNYTVLAANTNLYYVSPSGNDGNLGTTPGNAKLTITSAITGATPPAAVFVSEGIYPVDSGLGTQVNLTNNVSLYGGFSSGFLNRNSSVYVVRIIDTATANADSIAVNAGATITTSTVVDGFTIRGASNPNAPTASIAFNCLLGSPSITNNRLEGGVVSNAISVAIFLSTSSAFISNNTIQGGTSSVTNTFGVVAQDSSSPTVVYNTIYGGVANGSSHGIYNSPHANTPTIVNNTVDGGIGNISYAFNTSHPSNSVVTGNILNGGSGNTSYAIYHGAGAGDVGNYQFNTLFTSGGSIQYCLYEDGGSSPISFNGNRLFGCQTALYYDQGFNPINSITTINGGTTGGPTYSGNY</sequence>
<dbReference type="SUPFAM" id="SSF51126">
    <property type="entry name" value="Pectin lyase-like"/>
    <property type="match status" value="1"/>
</dbReference>
<feature type="transmembrane region" description="Helical" evidence="1">
    <location>
        <begin position="12"/>
        <end position="31"/>
    </location>
</feature>
<feature type="transmembrane region" description="Helical" evidence="1">
    <location>
        <begin position="51"/>
        <end position="73"/>
    </location>
</feature>
<gene>
    <name evidence="2" type="ORF">EHR01_11090</name>
</gene>
<name>A0ABY2NYU0_9LEPT</name>
<evidence type="ECO:0008006" key="4">
    <source>
        <dbReference type="Google" id="ProtNLM"/>
    </source>
</evidence>
<keyword evidence="1" id="KW-0812">Transmembrane</keyword>
<dbReference type="EMBL" id="RQHK01000015">
    <property type="protein sequence ID" value="TGM74054.1"/>
    <property type="molecule type" value="Genomic_DNA"/>
</dbReference>
<organism evidence="2 3">
    <name type="scientific">Leptospira mtsangambouensis</name>
    <dbReference type="NCBI Taxonomy" id="2484912"/>
    <lineage>
        <taxon>Bacteria</taxon>
        <taxon>Pseudomonadati</taxon>
        <taxon>Spirochaetota</taxon>
        <taxon>Spirochaetia</taxon>
        <taxon>Leptospirales</taxon>
        <taxon>Leptospiraceae</taxon>
        <taxon>Leptospira</taxon>
    </lineage>
</organism>
<evidence type="ECO:0000313" key="2">
    <source>
        <dbReference type="EMBL" id="TGM74054.1"/>
    </source>
</evidence>
<dbReference type="InterPro" id="IPR011050">
    <property type="entry name" value="Pectin_lyase_fold/virulence"/>
</dbReference>
<accession>A0ABY2NYU0</accession>
<keyword evidence="1" id="KW-1133">Transmembrane helix</keyword>
<dbReference type="Proteomes" id="UP000297940">
    <property type="component" value="Unassembled WGS sequence"/>
</dbReference>